<evidence type="ECO:0000313" key="3">
    <source>
        <dbReference type="Proteomes" id="UP000015100"/>
    </source>
</evidence>
<dbReference type="Gene3D" id="2.80.10.50">
    <property type="match status" value="1"/>
</dbReference>
<gene>
    <name evidence="2" type="ORF">H072_8025</name>
</gene>
<evidence type="ECO:0000259" key="1">
    <source>
        <dbReference type="Pfam" id="PF14200"/>
    </source>
</evidence>
<protein>
    <recommendedName>
        <fullName evidence="1">Ricin B lectin domain-containing protein</fullName>
    </recommendedName>
</protein>
<dbReference type="Pfam" id="PF14200">
    <property type="entry name" value="RicinB_lectin_2"/>
    <property type="match status" value="1"/>
</dbReference>
<sequence length="134" mass="15471">MVNPGSQYFIVNKDTGTVLDCNEGNGWVRAWRQKGGDNQKWIIDRSGPRQPWYLKNVATGKFLYRDDESSEGALRVDDQEHLWHVTGNDDEGFREGDGLFLDIKDANRDNDAIVLLYEKKGDNQVWYFREGKIS</sequence>
<name>S8A6D0_DACHA</name>
<organism evidence="2 3">
    <name type="scientific">Dactylellina haptotyla (strain CBS 200.50)</name>
    <name type="common">Nematode-trapping fungus</name>
    <name type="synonym">Monacrosporium haptotylum</name>
    <dbReference type="NCBI Taxonomy" id="1284197"/>
    <lineage>
        <taxon>Eukaryota</taxon>
        <taxon>Fungi</taxon>
        <taxon>Dikarya</taxon>
        <taxon>Ascomycota</taxon>
        <taxon>Pezizomycotina</taxon>
        <taxon>Orbiliomycetes</taxon>
        <taxon>Orbiliales</taxon>
        <taxon>Orbiliaceae</taxon>
        <taxon>Dactylellina</taxon>
    </lineage>
</organism>
<dbReference type="InterPro" id="IPR000772">
    <property type="entry name" value="Ricin_B_lectin"/>
</dbReference>
<keyword evidence="3" id="KW-1185">Reference proteome</keyword>
<feature type="domain" description="Ricin B lectin" evidence="1">
    <location>
        <begin position="5"/>
        <end position="69"/>
    </location>
</feature>
<reference evidence="2 3" key="1">
    <citation type="journal article" date="2013" name="PLoS Genet.">
        <title>Genomic mechanisms accounting for the adaptation to parasitism in nematode-trapping fungi.</title>
        <authorList>
            <person name="Meerupati T."/>
            <person name="Andersson K.M."/>
            <person name="Friman E."/>
            <person name="Kumar D."/>
            <person name="Tunlid A."/>
            <person name="Ahren D."/>
        </authorList>
    </citation>
    <scope>NUCLEOTIDE SEQUENCE [LARGE SCALE GENOMIC DNA]</scope>
    <source>
        <strain evidence="2 3">CBS 200.50</strain>
    </source>
</reference>
<accession>S8A6D0</accession>
<dbReference type="Proteomes" id="UP000015100">
    <property type="component" value="Unassembled WGS sequence"/>
</dbReference>
<dbReference type="EMBL" id="AQGS01000575">
    <property type="protein sequence ID" value="EPS38339.1"/>
    <property type="molecule type" value="Genomic_DNA"/>
</dbReference>
<dbReference type="PROSITE" id="PS50231">
    <property type="entry name" value="RICIN_B_LECTIN"/>
    <property type="match status" value="1"/>
</dbReference>
<dbReference type="SUPFAM" id="SSF50370">
    <property type="entry name" value="Ricin B-like lectins"/>
    <property type="match status" value="1"/>
</dbReference>
<dbReference type="InterPro" id="IPR035992">
    <property type="entry name" value="Ricin_B-like_lectins"/>
</dbReference>
<dbReference type="HOGENOM" id="CLU_119132_0_0_1"/>
<dbReference type="AlphaFoldDB" id="S8A6D0"/>
<dbReference type="OrthoDB" id="2131701at2759"/>
<reference evidence="3" key="2">
    <citation type="submission" date="2013-04" db="EMBL/GenBank/DDBJ databases">
        <title>Genomic mechanisms accounting for the adaptation to parasitism in nematode-trapping fungi.</title>
        <authorList>
            <person name="Ahren D.G."/>
        </authorList>
    </citation>
    <scope>NUCLEOTIDE SEQUENCE [LARGE SCALE GENOMIC DNA]</scope>
    <source>
        <strain evidence="3">CBS 200.50</strain>
    </source>
</reference>
<proteinExistence type="predicted"/>
<comment type="caution">
    <text evidence="2">The sequence shown here is derived from an EMBL/GenBank/DDBJ whole genome shotgun (WGS) entry which is preliminary data.</text>
</comment>
<dbReference type="OMA" id="FLWHISD"/>
<evidence type="ECO:0000313" key="2">
    <source>
        <dbReference type="EMBL" id="EPS38339.1"/>
    </source>
</evidence>